<dbReference type="EMBL" id="JAQQPO010000055">
    <property type="protein sequence ID" value="MDC7961711.1"/>
    <property type="molecule type" value="Genomic_DNA"/>
</dbReference>
<feature type="domain" description="Phosphoadenosine phosphosulphate reductase" evidence="1">
    <location>
        <begin position="25"/>
        <end position="185"/>
    </location>
</feature>
<organism evidence="2 3">
    <name type="scientific">Bacteroides ovatus</name>
    <dbReference type="NCBI Taxonomy" id="28116"/>
    <lineage>
        <taxon>Bacteria</taxon>
        <taxon>Pseudomonadati</taxon>
        <taxon>Bacteroidota</taxon>
        <taxon>Bacteroidia</taxon>
        <taxon>Bacteroidales</taxon>
        <taxon>Bacteroidaceae</taxon>
        <taxon>Bacteroides</taxon>
    </lineage>
</organism>
<dbReference type="Gene3D" id="3.40.50.620">
    <property type="entry name" value="HUPs"/>
    <property type="match status" value="1"/>
</dbReference>
<dbReference type="GO" id="GO:0003824">
    <property type="term" value="F:catalytic activity"/>
    <property type="evidence" value="ECO:0007669"/>
    <property type="project" value="InterPro"/>
</dbReference>
<evidence type="ECO:0000313" key="3">
    <source>
        <dbReference type="Proteomes" id="UP001215078"/>
    </source>
</evidence>
<evidence type="ECO:0000313" key="2">
    <source>
        <dbReference type="EMBL" id="MDC7961711.1"/>
    </source>
</evidence>
<dbReference type="AlphaFoldDB" id="A0AAW6ILG5"/>
<name>A0AAW6ILG5_BACOV</name>
<dbReference type="PANTHER" id="PTHR43196">
    <property type="entry name" value="SULFATE ADENYLYLTRANSFERASE SUBUNIT 2"/>
    <property type="match status" value="1"/>
</dbReference>
<dbReference type="Pfam" id="PF01507">
    <property type="entry name" value="PAPS_reduct"/>
    <property type="match status" value="1"/>
</dbReference>
<dbReference type="RefSeq" id="WP_254028616.1">
    <property type="nucleotide sequence ID" value="NZ_CAKJZI010000002.1"/>
</dbReference>
<dbReference type="SUPFAM" id="SSF52402">
    <property type="entry name" value="Adenine nucleotide alpha hydrolases-like"/>
    <property type="match status" value="1"/>
</dbReference>
<evidence type="ECO:0000259" key="1">
    <source>
        <dbReference type="Pfam" id="PF01507"/>
    </source>
</evidence>
<reference evidence="2" key="1">
    <citation type="submission" date="2022-10" db="EMBL/GenBank/DDBJ databases">
        <title>Human gut microbiome strain richness.</title>
        <authorList>
            <person name="Chen-Liaw A."/>
        </authorList>
    </citation>
    <scope>NUCLEOTIDE SEQUENCE</scope>
    <source>
        <strain evidence="2">RTP21484st1_H8_RTP21484_190118</strain>
    </source>
</reference>
<dbReference type="InterPro" id="IPR002500">
    <property type="entry name" value="PAPS_reduct_dom"/>
</dbReference>
<sequence length="270" mass="31503">MTLEKKIRQSIDFLRSMERDNPMCLGFSAGKDSVVILNLAERSGIKYNASYANTTVDPPGTINFIKNNYPQVQIIHPKKSFFQLVESKGLPGRMRRFCCEKLKERYGIGQRTIEGMRAEESQSRALYEPEQCDTRRWMKGAKHILPILNWSEADVWNYIRKNGLPYSKYYDAPYNLSRHGCVGCPLAGCKQMQAEFKMFPGYARRMIVAIERYMNNKPNNALAKNFSDPYEAFYFYINEMPMQDVRRLKKGLFHFNAKEVIQKEILSRIE</sequence>
<dbReference type="Proteomes" id="UP001215078">
    <property type="component" value="Unassembled WGS sequence"/>
</dbReference>
<dbReference type="PANTHER" id="PTHR43196:SF2">
    <property type="entry name" value="PHOSPHOADENOSINE PHOSPHOSULFATE REDUCTASE"/>
    <property type="match status" value="1"/>
</dbReference>
<dbReference type="InterPro" id="IPR014729">
    <property type="entry name" value="Rossmann-like_a/b/a_fold"/>
</dbReference>
<comment type="caution">
    <text evidence="2">The sequence shown here is derived from an EMBL/GenBank/DDBJ whole genome shotgun (WGS) entry which is preliminary data.</text>
</comment>
<proteinExistence type="predicted"/>
<gene>
    <name evidence="2" type="ORF">PQ628_26285</name>
</gene>
<accession>A0AAW6ILG5</accession>
<dbReference type="InterPro" id="IPR050128">
    <property type="entry name" value="Sulfate_adenylyltrnsfr_sub2"/>
</dbReference>
<protein>
    <submittedName>
        <fullName evidence="2">Phosphoadenosine phosphosulfate reductase family protein</fullName>
    </submittedName>
</protein>